<feature type="compositionally biased region" description="Polar residues" evidence="1">
    <location>
        <begin position="62"/>
        <end position="75"/>
    </location>
</feature>
<dbReference type="EnsemblPlants" id="AUR62030371-RA">
    <property type="protein sequence ID" value="AUR62030371-RA:cds"/>
    <property type="gene ID" value="AUR62030371"/>
</dbReference>
<reference evidence="2" key="2">
    <citation type="submission" date="2021-03" db="UniProtKB">
        <authorList>
            <consortium name="EnsemblPlants"/>
        </authorList>
    </citation>
    <scope>IDENTIFICATION</scope>
</reference>
<dbReference type="Gramene" id="AUR62030371-RA">
    <property type="protein sequence ID" value="AUR62030371-RA:cds"/>
    <property type="gene ID" value="AUR62030371"/>
</dbReference>
<dbReference type="Proteomes" id="UP000596660">
    <property type="component" value="Unplaced"/>
</dbReference>
<name>A0A803MJC5_CHEQI</name>
<reference evidence="2" key="1">
    <citation type="journal article" date="2017" name="Nature">
        <title>The genome of Chenopodium quinoa.</title>
        <authorList>
            <person name="Jarvis D.E."/>
            <person name="Ho Y.S."/>
            <person name="Lightfoot D.J."/>
            <person name="Schmoeckel S.M."/>
            <person name="Li B."/>
            <person name="Borm T.J.A."/>
            <person name="Ohyanagi H."/>
            <person name="Mineta K."/>
            <person name="Michell C.T."/>
            <person name="Saber N."/>
            <person name="Kharbatia N.M."/>
            <person name="Rupper R.R."/>
            <person name="Sharp A.R."/>
            <person name="Dally N."/>
            <person name="Boughton B.A."/>
            <person name="Woo Y.H."/>
            <person name="Gao G."/>
            <person name="Schijlen E.G.W.M."/>
            <person name="Guo X."/>
            <person name="Momin A.A."/>
            <person name="Negrao S."/>
            <person name="Al-Babili S."/>
            <person name="Gehring C."/>
            <person name="Roessner U."/>
            <person name="Jung C."/>
            <person name="Murphy K."/>
            <person name="Arold S.T."/>
            <person name="Gojobori T."/>
            <person name="van der Linden C.G."/>
            <person name="van Loo E.N."/>
            <person name="Jellen E.N."/>
            <person name="Maughan P.J."/>
            <person name="Tester M."/>
        </authorList>
    </citation>
    <scope>NUCLEOTIDE SEQUENCE [LARGE SCALE GENOMIC DNA]</scope>
    <source>
        <strain evidence="2">cv. PI 614886</strain>
    </source>
</reference>
<dbReference type="AlphaFoldDB" id="A0A803MJC5"/>
<evidence type="ECO:0000313" key="3">
    <source>
        <dbReference type="Proteomes" id="UP000596660"/>
    </source>
</evidence>
<sequence length="98" mass="10795">MYGKGGNEVGCSVCGNKSHTAEQCWKVIGYPSWHPRYKKQQKQKGKEGNTGAKWNKRKPFNGQKTAANAQTQEESVSISAQQLEQLLKLVPSSSKTGI</sequence>
<dbReference type="PANTHER" id="PTHR34222">
    <property type="entry name" value="GAG_PRE-INTEGRS DOMAIN-CONTAINING PROTEIN"/>
    <property type="match status" value="1"/>
</dbReference>
<evidence type="ECO:0000256" key="1">
    <source>
        <dbReference type="SAM" id="MobiDB-lite"/>
    </source>
</evidence>
<proteinExistence type="predicted"/>
<accession>A0A803MJC5</accession>
<feature type="region of interest" description="Disordered" evidence="1">
    <location>
        <begin position="35"/>
        <end position="75"/>
    </location>
</feature>
<evidence type="ECO:0000313" key="2">
    <source>
        <dbReference type="EnsemblPlants" id="AUR62030371-RA:cds"/>
    </source>
</evidence>
<organism evidence="2 3">
    <name type="scientific">Chenopodium quinoa</name>
    <name type="common">Quinoa</name>
    <dbReference type="NCBI Taxonomy" id="63459"/>
    <lineage>
        <taxon>Eukaryota</taxon>
        <taxon>Viridiplantae</taxon>
        <taxon>Streptophyta</taxon>
        <taxon>Embryophyta</taxon>
        <taxon>Tracheophyta</taxon>
        <taxon>Spermatophyta</taxon>
        <taxon>Magnoliopsida</taxon>
        <taxon>eudicotyledons</taxon>
        <taxon>Gunneridae</taxon>
        <taxon>Pentapetalae</taxon>
        <taxon>Caryophyllales</taxon>
        <taxon>Chenopodiaceae</taxon>
        <taxon>Chenopodioideae</taxon>
        <taxon>Atripliceae</taxon>
        <taxon>Chenopodium</taxon>
    </lineage>
</organism>
<protein>
    <submittedName>
        <fullName evidence="2">Uncharacterized protein</fullName>
    </submittedName>
</protein>
<dbReference type="PANTHER" id="PTHR34222:SF97">
    <property type="entry name" value="CATALYTIC REGION, PUTATIVE-RELATED"/>
    <property type="match status" value="1"/>
</dbReference>
<keyword evidence="3" id="KW-1185">Reference proteome</keyword>